<organism evidence="3 4">
    <name type="scientific">Vagococcus proximus</name>
    <dbReference type="NCBI Taxonomy" id="2991417"/>
    <lineage>
        <taxon>Bacteria</taxon>
        <taxon>Bacillati</taxon>
        <taxon>Bacillota</taxon>
        <taxon>Bacilli</taxon>
        <taxon>Lactobacillales</taxon>
        <taxon>Enterococcaceae</taxon>
        <taxon>Vagococcus</taxon>
    </lineage>
</organism>
<evidence type="ECO:0000313" key="3">
    <source>
        <dbReference type="EMBL" id="MDF0480679.1"/>
    </source>
</evidence>
<dbReference type="RefSeq" id="WP_275472232.1">
    <property type="nucleotide sequence ID" value="NZ_JAPDSH010000009.1"/>
</dbReference>
<keyword evidence="4" id="KW-1185">Reference proteome</keyword>
<dbReference type="Proteomes" id="UP001147148">
    <property type="component" value="Unassembled WGS sequence"/>
</dbReference>
<dbReference type="InterPro" id="IPR001647">
    <property type="entry name" value="HTH_TetR"/>
</dbReference>
<dbReference type="EMBL" id="JAPDSH010000009">
    <property type="protein sequence ID" value="MDF0480679.1"/>
    <property type="molecule type" value="Genomic_DNA"/>
</dbReference>
<keyword evidence="1" id="KW-0238">DNA-binding</keyword>
<dbReference type="Pfam" id="PF00440">
    <property type="entry name" value="TetR_N"/>
    <property type="match status" value="1"/>
</dbReference>
<protein>
    <submittedName>
        <fullName evidence="3">TetR/AcrR family transcriptional regulator</fullName>
    </submittedName>
</protein>
<dbReference type="SUPFAM" id="SSF46689">
    <property type="entry name" value="Homeodomain-like"/>
    <property type="match status" value="1"/>
</dbReference>
<feature type="domain" description="HTH tetR-type" evidence="2">
    <location>
        <begin position="17"/>
        <end position="51"/>
    </location>
</feature>
<dbReference type="Gene3D" id="1.10.357.10">
    <property type="entry name" value="Tetracycline Repressor, domain 2"/>
    <property type="match status" value="1"/>
</dbReference>
<evidence type="ECO:0000259" key="2">
    <source>
        <dbReference type="Pfam" id="PF00440"/>
    </source>
</evidence>
<gene>
    <name evidence="3" type="ORF">OL233_10345</name>
</gene>
<sequence length="173" mass="20153">MKDAIWQAMYEECVVEKKTYSKLSVRGICQKVGIHHTSFYYHFEDKEAVFKYGIGLLMLDYLKIPVLERYQRPFSSAGHFFDTSPLQDLILSQNYDLEGSHLITKWTKAIMVEEAMCYLQLCSSYVEPKQLTARQLVETIFTVSQWSVEEGISSSTKKLDELYIQYTQNLTES</sequence>
<reference evidence="3" key="1">
    <citation type="submission" date="2022-10" db="EMBL/GenBank/DDBJ databases">
        <title>Vagococcus sp. isolated from poultry meat.</title>
        <authorList>
            <person name="Johansson P."/>
            <person name="Bjorkroth J."/>
        </authorList>
    </citation>
    <scope>NUCLEOTIDE SEQUENCE</scope>
    <source>
        <strain evidence="3">PNs007</strain>
    </source>
</reference>
<accession>A0ABT5X426</accession>
<comment type="caution">
    <text evidence="3">The sequence shown here is derived from an EMBL/GenBank/DDBJ whole genome shotgun (WGS) entry which is preliminary data.</text>
</comment>
<evidence type="ECO:0000256" key="1">
    <source>
        <dbReference type="ARBA" id="ARBA00023125"/>
    </source>
</evidence>
<evidence type="ECO:0000313" key="4">
    <source>
        <dbReference type="Proteomes" id="UP001147148"/>
    </source>
</evidence>
<name>A0ABT5X426_9ENTE</name>
<proteinExistence type="predicted"/>
<dbReference type="InterPro" id="IPR009057">
    <property type="entry name" value="Homeodomain-like_sf"/>
</dbReference>